<dbReference type="AlphaFoldDB" id="A0A2G5SHK5"/>
<sequence length="330" mass="39142">MGTVSPNLLNMPEVVMKEILEKLDLRNIVTLRKVCKPLLLFIDSQNSIPELIDLSIFVNFEKIEVWYYHKNGLNVVDYCSHNNNYFQSFLTDFKFFISRQNSEILRQFRLTRYEYEETGSTVFWEIFEEVSKILKSKPRPLSVEELLIGVVDDRELIKILEFLNSKTLKSIKISSNSLKNQSINLEKIENLDQWKSAKNLSIDNFILEISLEKLFHFSFLDVKLRNVDAEILMDLRNKFLESTDPKEFIFTFMEMKNQEKLLEFLGIPEILKNIFGLESQRWKLQYPGTNEKFLEIQISKNYCKFTNIESLEEQVRRRREEAEQLENSGN</sequence>
<keyword evidence="3" id="KW-1185">Reference proteome</keyword>
<evidence type="ECO:0000313" key="3">
    <source>
        <dbReference type="Proteomes" id="UP000230233"/>
    </source>
</evidence>
<dbReference type="InterPro" id="IPR001810">
    <property type="entry name" value="F-box_dom"/>
</dbReference>
<dbReference type="PROSITE" id="PS50181">
    <property type="entry name" value="FBOX"/>
    <property type="match status" value="1"/>
</dbReference>
<evidence type="ECO:0000259" key="1">
    <source>
        <dbReference type="PROSITE" id="PS50181"/>
    </source>
</evidence>
<dbReference type="Proteomes" id="UP000230233">
    <property type="component" value="Unassembled WGS sequence"/>
</dbReference>
<proteinExistence type="predicted"/>
<name>A0A2G5SHK5_9PELO</name>
<gene>
    <name evidence="2" type="ORF">B9Z55_026832</name>
</gene>
<dbReference type="PANTHER" id="PTHR23015">
    <property type="entry name" value="UNCHARACTERIZED C.ELEGANS PROTEIN"/>
    <property type="match status" value="1"/>
</dbReference>
<reference evidence="3" key="1">
    <citation type="submission" date="2017-10" db="EMBL/GenBank/DDBJ databases">
        <title>Rapid genome shrinkage in a self-fertile nematode reveals novel sperm competition proteins.</title>
        <authorList>
            <person name="Yin D."/>
            <person name="Schwarz E.M."/>
            <person name="Thomas C.G."/>
            <person name="Felde R.L."/>
            <person name="Korf I.F."/>
            <person name="Cutter A.D."/>
            <person name="Schartner C.M."/>
            <person name="Ralston E.J."/>
            <person name="Meyer B.J."/>
            <person name="Haag E.S."/>
        </authorList>
    </citation>
    <scope>NUCLEOTIDE SEQUENCE [LARGE SCALE GENOMIC DNA]</scope>
    <source>
        <strain evidence="3">JU1422</strain>
    </source>
</reference>
<dbReference type="InterPro" id="IPR002900">
    <property type="entry name" value="DUF38/FTH_CAE_spp"/>
</dbReference>
<protein>
    <recommendedName>
        <fullName evidence="1">F-box domain-containing protein</fullName>
    </recommendedName>
</protein>
<dbReference type="EMBL" id="PDUG01000007">
    <property type="protein sequence ID" value="PIC14564.1"/>
    <property type="molecule type" value="Genomic_DNA"/>
</dbReference>
<dbReference type="GO" id="GO:0045087">
    <property type="term" value="P:innate immune response"/>
    <property type="evidence" value="ECO:0007669"/>
    <property type="project" value="TreeGrafter"/>
</dbReference>
<dbReference type="Pfam" id="PF01827">
    <property type="entry name" value="FTH"/>
    <property type="match status" value="1"/>
</dbReference>
<feature type="domain" description="F-box" evidence="1">
    <location>
        <begin position="5"/>
        <end position="51"/>
    </location>
</feature>
<comment type="caution">
    <text evidence="2">The sequence shown here is derived from an EMBL/GenBank/DDBJ whole genome shotgun (WGS) entry which is preliminary data.</text>
</comment>
<dbReference type="SMART" id="SM00256">
    <property type="entry name" value="FBOX"/>
    <property type="match status" value="1"/>
</dbReference>
<dbReference type="PANTHER" id="PTHR23015:SF4">
    <property type="entry name" value="DUF38 DOMAIN-CONTAINING PROTEIN-RELATED"/>
    <property type="match status" value="1"/>
</dbReference>
<organism evidence="2 3">
    <name type="scientific">Caenorhabditis nigoni</name>
    <dbReference type="NCBI Taxonomy" id="1611254"/>
    <lineage>
        <taxon>Eukaryota</taxon>
        <taxon>Metazoa</taxon>
        <taxon>Ecdysozoa</taxon>
        <taxon>Nematoda</taxon>
        <taxon>Chromadorea</taxon>
        <taxon>Rhabditida</taxon>
        <taxon>Rhabditina</taxon>
        <taxon>Rhabditomorpha</taxon>
        <taxon>Rhabditoidea</taxon>
        <taxon>Rhabditidae</taxon>
        <taxon>Peloderinae</taxon>
        <taxon>Caenorhabditis</taxon>
    </lineage>
</organism>
<accession>A0A2G5SHK5</accession>
<dbReference type="Pfam" id="PF00646">
    <property type="entry name" value="F-box"/>
    <property type="match status" value="1"/>
</dbReference>
<dbReference type="InterPro" id="IPR040161">
    <property type="entry name" value="FB224"/>
</dbReference>
<evidence type="ECO:0000313" key="2">
    <source>
        <dbReference type="EMBL" id="PIC14564.1"/>
    </source>
</evidence>
<dbReference type="OrthoDB" id="5838625at2759"/>